<comment type="caution">
    <text evidence="18">Lacks conserved residue(s) required for the propagation of feature annotation.</text>
</comment>
<evidence type="ECO:0000256" key="14">
    <source>
        <dbReference type="ARBA" id="ARBA00023316"/>
    </source>
</evidence>
<dbReference type="GO" id="GO:0000902">
    <property type="term" value="P:cell morphogenesis"/>
    <property type="evidence" value="ECO:0007669"/>
    <property type="project" value="UniProtKB-UniRule"/>
</dbReference>
<dbReference type="AlphaFoldDB" id="A0A1B8QDN3"/>
<dbReference type="HAMAP" id="MF_01631">
    <property type="entry name" value="GlmU"/>
    <property type="match status" value="1"/>
</dbReference>
<dbReference type="GO" id="GO:0000287">
    <property type="term" value="F:magnesium ion binding"/>
    <property type="evidence" value="ECO:0007669"/>
    <property type="project" value="UniProtKB-UniRule"/>
</dbReference>
<dbReference type="UniPathway" id="UPA00113">
    <property type="reaction ID" value="UER00532"/>
</dbReference>
<feature type="region of interest" description="Pyrophosphorylase" evidence="18">
    <location>
        <begin position="1"/>
        <end position="231"/>
    </location>
</feature>
<evidence type="ECO:0000256" key="5">
    <source>
        <dbReference type="ARBA" id="ARBA00022679"/>
    </source>
</evidence>
<feature type="active site" description="Proton acceptor" evidence="18">
    <location>
        <position position="365"/>
    </location>
</feature>
<dbReference type="PANTHER" id="PTHR43584:SF3">
    <property type="entry name" value="BIFUNCTIONAL PROTEIN GLMU"/>
    <property type="match status" value="1"/>
</dbReference>
<feature type="domain" description="MobA-like NTP transferase" evidence="19">
    <location>
        <begin position="7"/>
        <end position="124"/>
    </location>
</feature>
<dbReference type="NCBIfam" id="TIGR01173">
    <property type="entry name" value="glmU"/>
    <property type="match status" value="1"/>
</dbReference>
<feature type="binding site" evidence="18">
    <location>
        <begin position="84"/>
        <end position="85"/>
    </location>
    <ligand>
        <name>UDP-N-acetyl-alpha-D-glucosamine</name>
        <dbReference type="ChEBI" id="CHEBI:57705"/>
    </ligand>
</feature>
<keyword evidence="8 18" id="KW-0677">Repeat</keyword>
<dbReference type="Gene3D" id="2.160.10.10">
    <property type="entry name" value="Hexapeptide repeat proteins"/>
    <property type="match status" value="1"/>
</dbReference>
<dbReference type="Pfam" id="PF00132">
    <property type="entry name" value="Hexapep"/>
    <property type="match status" value="2"/>
</dbReference>
<evidence type="ECO:0000256" key="15">
    <source>
        <dbReference type="ARBA" id="ARBA00048247"/>
    </source>
</evidence>
<feature type="binding site" evidence="18">
    <location>
        <position position="79"/>
    </location>
    <ligand>
        <name>UDP-N-acetyl-alpha-D-glucosamine</name>
        <dbReference type="ChEBI" id="CHEBI:57705"/>
    </ligand>
</feature>
<dbReference type="EMBL" id="LZMZ01000010">
    <property type="protein sequence ID" value="OBX79801.1"/>
    <property type="molecule type" value="Genomic_DNA"/>
</dbReference>
<feature type="region of interest" description="N-acetyltransferase" evidence="18">
    <location>
        <begin position="253"/>
        <end position="457"/>
    </location>
</feature>
<proteinExistence type="inferred from homology"/>
<dbReference type="Pfam" id="PF12804">
    <property type="entry name" value="NTP_transf_3"/>
    <property type="match status" value="1"/>
</dbReference>
<dbReference type="InterPro" id="IPR038009">
    <property type="entry name" value="GlmU_C_LbH"/>
</dbReference>
<keyword evidence="5 18" id="KW-0808">Transferase</keyword>
<dbReference type="GO" id="GO:0003977">
    <property type="term" value="F:UDP-N-acetylglucosamine diphosphorylase activity"/>
    <property type="evidence" value="ECO:0007669"/>
    <property type="project" value="UniProtKB-UniRule"/>
</dbReference>
<dbReference type="EC" id="2.7.7.23" evidence="18"/>
<dbReference type="InterPro" id="IPR005882">
    <property type="entry name" value="Bifunctional_GlmU"/>
</dbReference>
<feature type="binding site" evidence="18">
    <location>
        <begin position="388"/>
        <end position="389"/>
    </location>
    <ligand>
        <name>acetyl-CoA</name>
        <dbReference type="ChEBI" id="CHEBI:57288"/>
    </ligand>
</feature>
<dbReference type="Proteomes" id="UP000092508">
    <property type="component" value="Unassembled WGS sequence"/>
</dbReference>
<dbReference type="GO" id="GO:0016020">
    <property type="term" value="C:membrane"/>
    <property type="evidence" value="ECO:0007669"/>
    <property type="project" value="GOC"/>
</dbReference>
<dbReference type="OrthoDB" id="9775031at2"/>
<dbReference type="InterPro" id="IPR025877">
    <property type="entry name" value="MobA-like_NTP_Trfase"/>
</dbReference>
<dbReference type="CDD" id="cd02540">
    <property type="entry name" value="GT2_GlmU_N_bac"/>
    <property type="match status" value="1"/>
</dbReference>
<keyword evidence="7 18" id="KW-0479">Metal-binding</keyword>
<dbReference type="InterPro" id="IPR011004">
    <property type="entry name" value="Trimer_LpxA-like_sf"/>
</dbReference>
<comment type="caution">
    <text evidence="20">The sequence shown here is derived from an EMBL/GenBank/DDBJ whole genome shotgun (WGS) entry which is preliminary data.</text>
</comment>
<keyword evidence="12 18" id="KW-0511">Multifunctional enzyme</keyword>
<keyword evidence="10 18" id="KW-0133">Cell shape</keyword>
<feature type="binding site" evidence="18">
    <location>
        <position position="368"/>
    </location>
    <ligand>
        <name>UDP-N-acetyl-alpha-D-glucosamine</name>
        <dbReference type="ChEBI" id="CHEBI:57705"/>
    </ligand>
</feature>
<evidence type="ECO:0000256" key="2">
    <source>
        <dbReference type="ARBA" id="ARBA00007707"/>
    </source>
</evidence>
<dbReference type="UniPathway" id="UPA00973"/>
<evidence type="ECO:0000256" key="4">
    <source>
        <dbReference type="ARBA" id="ARBA00022490"/>
    </source>
</evidence>
<keyword evidence="9 18" id="KW-0460">Magnesium</keyword>
<evidence type="ECO:0000313" key="21">
    <source>
        <dbReference type="Proteomes" id="UP000092508"/>
    </source>
</evidence>
<comment type="pathway">
    <text evidence="18">Nucleotide-sugar biosynthesis; UDP-N-acetyl-alpha-D-glucosamine biosynthesis; UDP-N-acetyl-alpha-D-glucosamine from N-acetyl-alpha-D-glucosamine 1-phosphate: step 1/1.</text>
</comment>
<dbReference type="SUPFAM" id="SSF53448">
    <property type="entry name" value="Nucleotide-diphospho-sugar transferases"/>
    <property type="match status" value="1"/>
</dbReference>
<comment type="catalytic activity">
    <reaction evidence="15 18">
        <text>alpha-D-glucosamine 1-phosphate + acetyl-CoA = N-acetyl-alpha-D-glucosamine 1-phosphate + CoA + H(+)</text>
        <dbReference type="Rhea" id="RHEA:13725"/>
        <dbReference type="ChEBI" id="CHEBI:15378"/>
        <dbReference type="ChEBI" id="CHEBI:57287"/>
        <dbReference type="ChEBI" id="CHEBI:57288"/>
        <dbReference type="ChEBI" id="CHEBI:57776"/>
        <dbReference type="ChEBI" id="CHEBI:58516"/>
        <dbReference type="EC" id="2.3.1.157"/>
    </reaction>
</comment>
<feature type="binding site" evidence="18">
    <location>
        <begin position="106"/>
        <end position="108"/>
    </location>
    <ligand>
        <name>UDP-N-acetyl-alpha-D-glucosamine</name>
        <dbReference type="ChEBI" id="CHEBI:57705"/>
    </ligand>
</feature>
<dbReference type="Gene3D" id="3.90.550.10">
    <property type="entry name" value="Spore Coat Polysaccharide Biosynthesis Protein SpsA, Chain A"/>
    <property type="match status" value="1"/>
</dbReference>
<evidence type="ECO:0000256" key="17">
    <source>
        <dbReference type="ARBA" id="ARBA00049628"/>
    </source>
</evidence>
<feature type="binding site" evidence="18">
    <location>
        <position position="379"/>
    </location>
    <ligand>
        <name>UDP-N-acetyl-alpha-D-glucosamine</name>
        <dbReference type="ChEBI" id="CHEBI:57705"/>
    </ligand>
</feature>
<feature type="binding site" evidence="18">
    <location>
        <position position="229"/>
    </location>
    <ligand>
        <name>Mg(2+)</name>
        <dbReference type="ChEBI" id="CHEBI:18420"/>
    </ligand>
</feature>
<feature type="binding site" evidence="18">
    <location>
        <position position="156"/>
    </location>
    <ligand>
        <name>UDP-N-acetyl-alpha-D-glucosamine</name>
        <dbReference type="ChEBI" id="CHEBI:57705"/>
    </ligand>
</feature>
<dbReference type="STRING" id="34059.A9308_05270"/>
<sequence length="457" mass="48667">MQNLTTIIMAAGKGTRMQSSRPKVLQTLGGKPLLRHVLDTAKRLGSERIIVVYGFGGEQVKAAFADYGVHNGTLEWVEQAEQLGTGHAVQMALPHLPTTGKSLILSGDVPLIGQDTLQQLIDSGSQLAMVTLGLDNPFGLGRIVRDAAGKVTGIVEEKDATPEQKQIQEINSGIYLVDNAILQQFLPKLSNDNAQGEYYLTDIVQMAIADGVEVATVAPKFGFEVEGVNDRVQLARLERRYQSYQVEQLQRQGVQFADPSRVDIRGQLSVGRDVFVDVNVIFEGDVQLGDNVYIEAGCVISNSSVGNACHLKPYCVIHQATIGAGVDIGPFAHLRPDTQLADGVKIGNFVETKKAQIGAGSKVNHLSYIGDATIGSQVNIGAGTITCNYDGVNKSKTQIGDGAFIGSNASLVAPVQIGAGATIGAGSVITQAAPADKLTLARAKQVTVERWQRPSKK</sequence>
<comment type="cofactor">
    <cofactor evidence="18">
        <name>Mg(2+)</name>
        <dbReference type="ChEBI" id="CHEBI:18420"/>
    </cofactor>
    <text evidence="18">Binds 1 Mg(2+) ion per subunit.</text>
</comment>
<evidence type="ECO:0000256" key="10">
    <source>
        <dbReference type="ARBA" id="ARBA00022960"/>
    </source>
</evidence>
<feature type="binding site" evidence="18">
    <location>
        <position position="141"/>
    </location>
    <ligand>
        <name>UDP-N-acetyl-alpha-D-glucosamine</name>
        <dbReference type="ChEBI" id="CHEBI:57705"/>
    </ligand>
</feature>
<dbReference type="InterPro" id="IPR001451">
    <property type="entry name" value="Hexapep"/>
</dbReference>
<dbReference type="GO" id="GO:0009252">
    <property type="term" value="P:peptidoglycan biosynthetic process"/>
    <property type="evidence" value="ECO:0007669"/>
    <property type="project" value="UniProtKB-UniRule"/>
</dbReference>
<keyword evidence="4 18" id="KW-0963">Cytoplasm</keyword>
<feature type="binding site" evidence="18">
    <location>
        <position position="23"/>
    </location>
    <ligand>
        <name>UDP-N-acetyl-alpha-D-glucosamine</name>
        <dbReference type="ChEBI" id="CHEBI:57705"/>
    </ligand>
</feature>
<evidence type="ECO:0000313" key="20">
    <source>
        <dbReference type="EMBL" id="OBX79801.1"/>
    </source>
</evidence>
<name>A0A1B8QDN3_9GAMM</name>
<evidence type="ECO:0000256" key="7">
    <source>
        <dbReference type="ARBA" id="ARBA00022723"/>
    </source>
</evidence>
<dbReference type="EC" id="2.3.1.157" evidence="18"/>
<comment type="similarity">
    <text evidence="2 18">In the C-terminal section; belongs to the transferase hexapeptide repeat family.</text>
</comment>
<comment type="function">
    <text evidence="17 18">Catalyzes the last two sequential reactions in the de novo biosynthetic pathway for UDP-N-acetylglucosamine (UDP-GlcNAc). The C-terminal domain catalyzes the transfer of acetyl group from acetyl coenzyme A to glucosamine-1-phosphate (GlcN-1-P) to produce N-acetylglucosamine-1-phosphate (GlcNAc-1-P), which is converted into UDP-GlcNAc by the transfer of uridine 5-monophosphate (from uridine 5-triphosphate), a reaction catalyzed by the N-terminal domain.</text>
</comment>
<feature type="binding site" evidence="18">
    <location>
        <position position="425"/>
    </location>
    <ligand>
        <name>acetyl-CoA</name>
        <dbReference type="ChEBI" id="CHEBI:57288"/>
    </ligand>
</feature>
<dbReference type="GO" id="GO:0005737">
    <property type="term" value="C:cytoplasm"/>
    <property type="evidence" value="ECO:0007669"/>
    <property type="project" value="UniProtKB-SubCell"/>
</dbReference>
<feature type="binding site" evidence="18">
    <location>
        <position position="171"/>
    </location>
    <ligand>
        <name>UDP-N-acetyl-alpha-D-glucosamine</name>
        <dbReference type="ChEBI" id="CHEBI:57705"/>
    </ligand>
</feature>
<keyword evidence="11 18" id="KW-0573">Peptidoglycan synthesis</keyword>
<organism evidence="20 21">
    <name type="scientific">Faucicola atlantae</name>
    <dbReference type="NCBI Taxonomy" id="34059"/>
    <lineage>
        <taxon>Bacteria</taxon>
        <taxon>Pseudomonadati</taxon>
        <taxon>Pseudomonadota</taxon>
        <taxon>Gammaproteobacteria</taxon>
        <taxon>Moraxellales</taxon>
        <taxon>Moraxellaceae</taxon>
        <taxon>Faucicola</taxon>
    </lineage>
</organism>
<reference evidence="20 21" key="1">
    <citation type="submission" date="2016-06" db="EMBL/GenBank/DDBJ databases">
        <title>Draft genome of Moraxella atlantae CCUG 66109.</title>
        <authorList>
            <person name="Salva-Serra F."/>
            <person name="Engstrom-Jakobsson H."/>
            <person name="Thorell K."/>
            <person name="Gonzales-Siles L."/>
            <person name="Karlsson R."/>
            <person name="Boulund F."/>
            <person name="Engstrand L."/>
            <person name="Kristiansson E."/>
            <person name="Moore E."/>
        </authorList>
    </citation>
    <scope>NUCLEOTIDE SEQUENCE [LARGE SCALE GENOMIC DNA]</scope>
    <source>
        <strain evidence="20 21">CCUG 66109</strain>
    </source>
</reference>
<comment type="pathway">
    <text evidence="18">Bacterial outer membrane biogenesis; LPS lipid A biosynthesis.</text>
</comment>
<evidence type="ECO:0000256" key="11">
    <source>
        <dbReference type="ARBA" id="ARBA00022984"/>
    </source>
</evidence>
<keyword evidence="13 18" id="KW-0012">Acyltransferase</keyword>
<keyword evidence="6 18" id="KW-0548">Nucleotidyltransferase</keyword>
<dbReference type="GO" id="GO:0071555">
    <property type="term" value="P:cell wall organization"/>
    <property type="evidence" value="ECO:0007669"/>
    <property type="project" value="UniProtKB-KW"/>
</dbReference>
<evidence type="ECO:0000256" key="18">
    <source>
        <dbReference type="HAMAP-Rule" id="MF_01631"/>
    </source>
</evidence>
<feature type="binding site" evidence="18">
    <location>
        <position position="108"/>
    </location>
    <ligand>
        <name>Mg(2+)</name>
        <dbReference type="ChEBI" id="CHEBI:18420"/>
    </ligand>
</feature>
<evidence type="ECO:0000259" key="19">
    <source>
        <dbReference type="Pfam" id="PF12804"/>
    </source>
</evidence>
<evidence type="ECO:0000256" key="12">
    <source>
        <dbReference type="ARBA" id="ARBA00023268"/>
    </source>
</evidence>
<dbReference type="RefSeq" id="WP_067235738.1">
    <property type="nucleotide sequence ID" value="NZ_LZMZ01000010.1"/>
</dbReference>
<protein>
    <recommendedName>
        <fullName evidence="18">Bifunctional protein GlmU</fullName>
    </recommendedName>
    <domain>
        <recommendedName>
            <fullName evidence="18">UDP-N-acetylglucosamine pyrophosphorylase</fullName>
            <ecNumber evidence="18">2.7.7.23</ecNumber>
        </recommendedName>
        <alternativeName>
            <fullName evidence="18">N-acetylglucosamine-1-phosphate uridyltransferase</fullName>
        </alternativeName>
    </domain>
    <domain>
        <recommendedName>
            <fullName evidence="18">Glucosamine-1-phosphate N-acetyltransferase</fullName>
            <ecNumber evidence="18">2.3.1.157</ecNumber>
        </recommendedName>
    </domain>
</protein>
<dbReference type="InterPro" id="IPR050065">
    <property type="entry name" value="GlmU-like"/>
</dbReference>
<gene>
    <name evidence="18" type="primary">glmU</name>
    <name evidence="20" type="ORF">A9308_05270</name>
</gene>
<keyword evidence="14 18" id="KW-0961">Cell wall biogenesis/degradation</keyword>
<dbReference type="GO" id="GO:0008360">
    <property type="term" value="P:regulation of cell shape"/>
    <property type="evidence" value="ECO:0007669"/>
    <property type="project" value="UniProtKB-KW"/>
</dbReference>
<comment type="subcellular location">
    <subcellularLocation>
        <location evidence="1 18">Cytoplasm</location>
    </subcellularLocation>
</comment>
<evidence type="ECO:0000256" key="6">
    <source>
        <dbReference type="ARBA" id="ARBA00022695"/>
    </source>
</evidence>
<feature type="binding site" evidence="18">
    <location>
        <position position="382"/>
    </location>
    <ligand>
        <name>acetyl-CoA</name>
        <dbReference type="ChEBI" id="CHEBI:57288"/>
    </ligand>
</feature>
<evidence type="ECO:0000256" key="8">
    <source>
        <dbReference type="ARBA" id="ARBA00022737"/>
    </source>
</evidence>
<dbReference type="GO" id="GO:0009245">
    <property type="term" value="P:lipid A biosynthetic process"/>
    <property type="evidence" value="ECO:0007669"/>
    <property type="project" value="UniProtKB-UniRule"/>
</dbReference>
<comment type="similarity">
    <text evidence="3 18">In the N-terminal section; belongs to the N-acetylglucosamine-1-phosphate uridyltransferase family.</text>
</comment>
<feature type="binding site" evidence="18">
    <location>
        <position position="229"/>
    </location>
    <ligand>
        <name>UDP-N-acetyl-alpha-D-glucosamine</name>
        <dbReference type="ChEBI" id="CHEBI:57705"/>
    </ligand>
</feature>
<feature type="region of interest" description="Linker" evidence="18">
    <location>
        <begin position="232"/>
        <end position="252"/>
    </location>
</feature>
<evidence type="ECO:0000256" key="13">
    <source>
        <dbReference type="ARBA" id="ARBA00023315"/>
    </source>
</evidence>
<evidence type="ECO:0000256" key="9">
    <source>
        <dbReference type="ARBA" id="ARBA00022842"/>
    </source>
</evidence>
<evidence type="ECO:0000256" key="16">
    <source>
        <dbReference type="ARBA" id="ARBA00048493"/>
    </source>
</evidence>
<dbReference type="SUPFAM" id="SSF51161">
    <property type="entry name" value="Trimeric LpxA-like enzymes"/>
    <property type="match status" value="1"/>
</dbReference>
<evidence type="ECO:0000256" key="3">
    <source>
        <dbReference type="ARBA" id="ARBA00007947"/>
    </source>
</evidence>
<dbReference type="GO" id="GO:0019134">
    <property type="term" value="F:glucosamine-1-phosphate N-acetyltransferase activity"/>
    <property type="evidence" value="ECO:0007669"/>
    <property type="project" value="UniProtKB-UniRule"/>
</dbReference>
<feature type="binding site" evidence="18">
    <location>
        <position position="335"/>
    </location>
    <ligand>
        <name>UDP-N-acetyl-alpha-D-glucosamine</name>
        <dbReference type="ChEBI" id="CHEBI:57705"/>
    </ligand>
</feature>
<comment type="catalytic activity">
    <reaction evidence="16 18">
        <text>N-acetyl-alpha-D-glucosamine 1-phosphate + UTP + H(+) = UDP-N-acetyl-alpha-D-glucosamine + diphosphate</text>
        <dbReference type="Rhea" id="RHEA:13509"/>
        <dbReference type="ChEBI" id="CHEBI:15378"/>
        <dbReference type="ChEBI" id="CHEBI:33019"/>
        <dbReference type="ChEBI" id="CHEBI:46398"/>
        <dbReference type="ChEBI" id="CHEBI:57705"/>
        <dbReference type="ChEBI" id="CHEBI:57776"/>
        <dbReference type="EC" id="2.7.7.23"/>
    </reaction>
</comment>
<feature type="binding site" evidence="18">
    <location>
        <position position="353"/>
    </location>
    <ligand>
        <name>UDP-N-acetyl-alpha-D-glucosamine</name>
        <dbReference type="ChEBI" id="CHEBI:57705"/>
    </ligand>
</feature>
<comment type="subunit">
    <text evidence="18">Homotrimer.</text>
</comment>
<dbReference type="GO" id="GO:0006048">
    <property type="term" value="P:UDP-N-acetylglucosamine biosynthetic process"/>
    <property type="evidence" value="ECO:0007669"/>
    <property type="project" value="UniProtKB-UniPathway"/>
</dbReference>
<feature type="binding site" evidence="18">
    <location>
        <position position="442"/>
    </location>
    <ligand>
        <name>acetyl-CoA</name>
        <dbReference type="ChEBI" id="CHEBI:57288"/>
    </ligand>
</feature>
<comment type="pathway">
    <text evidence="18">Nucleotide-sugar biosynthesis; UDP-N-acetyl-alpha-D-glucosamine biosynthesis; N-acetyl-alpha-D-glucosamine 1-phosphate from alpha-D-glucosamine 6-phosphate (route II): step 2/2.</text>
</comment>
<evidence type="ECO:0000256" key="1">
    <source>
        <dbReference type="ARBA" id="ARBA00004496"/>
    </source>
</evidence>
<feature type="binding site" evidence="18">
    <location>
        <position position="407"/>
    </location>
    <ligand>
        <name>acetyl-CoA</name>
        <dbReference type="ChEBI" id="CHEBI:57288"/>
    </ligand>
</feature>
<dbReference type="CDD" id="cd03353">
    <property type="entry name" value="LbH_GlmU_C"/>
    <property type="match status" value="1"/>
</dbReference>
<accession>A0A1B8QDN3</accession>
<dbReference type="PANTHER" id="PTHR43584">
    <property type="entry name" value="NUCLEOTIDYL TRANSFERASE"/>
    <property type="match status" value="1"/>
</dbReference>
<dbReference type="InterPro" id="IPR029044">
    <property type="entry name" value="Nucleotide-diphossugar_trans"/>
</dbReference>